<feature type="transmembrane region" description="Helical" evidence="8">
    <location>
        <begin position="102"/>
        <end position="124"/>
    </location>
</feature>
<dbReference type="GO" id="GO:0012505">
    <property type="term" value="C:endomembrane system"/>
    <property type="evidence" value="ECO:0007669"/>
    <property type="project" value="UniProtKB-SubCell"/>
</dbReference>
<dbReference type="InterPro" id="IPR003667">
    <property type="entry name" value="NqrDE/RnfAE"/>
</dbReference>
<evidence type="ECO:0000256" key="6">
    <source>
        <dbReference type="ARBA" id="ARBA00022989"/>
    </source>
</evidence>
<accession>A0A3A4QUK7</accession>
<dbReference type="PANTHER" id="PTHR30335">
    <property type="entry name" value="INTEGRAL MEMBRANE PROTEIN OF SOXR-REDUCING COMPLEX"/>
    <property type="match status" value="1"/>
</dbReference>
<dbReference type="NCBIfam" id="NF003481">
    <property type="entry name" value="PRK05151.1"/>
    <property type="match status" value="1"/>
</dbReference>
<dbReference type="PIRSF" id="PIRSF006102">
    <property type="entry name" value="NQR_DE"/>
    <property type="match status" value="1"/>
</dbReference>
<comment type="caution">
    <text evidence="9">The sequence shown here is derived from an EMBL/GenBank/DDBJ whole genome shotgun (WGS) entry which is preliminary data.</text>
</comment>
<dbReference type="InterPro" id="IPR011293">
    <property type="entry name" value="Ion_transpt_RnfA/RsxA"/>
</dbReference>
<dbReference type="AlphaFoldDB" id="A0A3A4QUK7"/>
<evidence type="ECO:0000256" key="1">
    <source>
        <dbReference type="ARBA" id="ARBA00004127"/>
    </source>
</evidence>
<sequence length="198" mass="21529">MFEIGAIFKIFLATVLVNNFILFRFLGLCPYIGVSKNTDSALGMGMAVIFVMTLTAIVTWFIYHYLLVPFHIEYLHIIAFILTIAALVQLVEMIIQKTAPALYEALGIYLPLITTNCAVLGVAMLNKDTLFGQNLSFIKCVVQGFGAGVGFTIAMVLMAGIRERLDIADVPQPLKGVPIAFIAASLLAIAFLGFSGMI</sequence>
<feature type="transmembrane region" description="Helical" evidence="8">
    <location>
        <begin position="173"/>
        <end position="194"/>
    </location>
</feature>
<evidence type="ECO:0000313" key="9">
    <source>
        <dbReference type="EMBL" id="RJP57635.1"/>
    </source>
</evidence>
<proteinExistence type="inferred from homology"/>
<evidence type="ECO:0000256" key="8">
    <source>
        <dbReference type="HAMAP-Rule" id="MF_00459"/>
    </source>
</evidence>
<keyword evidence="2 8" id="KW-0813">Transport</keyword>
<feature type="transmembrane region" description="Helical" evidence="8">
    <location>
        <begin position="6"/>
        <end position="29"/>
    </location>
</feature>
<comment type="function">
    <text evidence="8">Part of a membrane-bound complex that couples electron transfer with translocation of ions across the membrane.</text>
</comment>
<comment type="subcellular location">
    <subcellularLocation>
        <location evidence="8">Cell membrane</location>
        <topology evidence="8">Multi-pass membrane protein</topology>
    </subcellularLocation>
    <subcellularLocation>
        <location evidence="1">Endomembrane system</location>
        <topology evidence="1">Multi-pass membrane protein</topology>
    </subcellularLocation>
</comment>
<dbReference type="InterPro" id="IPR050133">
    <property type="entry name" value="NqrDE/RnfAE_oxidrdctase"/>
</dbReference>
<dbReference type="GO" id="GO:0005886">
    <property type="term" value="C:plasma membrane"/>
    <property type="evidence" value="ECO:0007669"/>
    <property type="project" value="UniProtKB-SubCell"/>
</dbReference>
<reference evidence="9 10" key="1">
    <citation type="journal article" date="2017" name="ISME J.">
        <title>Energy and carbon metabolisms in a deep terrestrial subsurface fluid microbial community.</title>
        <authorList>
            <person name="Momper L."/>
            <person name="Jungbluth S.P."/>
            <person name="Lee M.D."/>
            <person name="Amend J.P."/>
        </authorList>
    </citation>
    <scope>NUCLEOTIDE SEQUENCE [LARGE SCALE GENOMIC DNA]</scope>
    <source>
        <strain evidence="9">SURF_26</strain>
    </source>
</reference>
<feature type="transmembrane region" description="Helical" evidence="8">
    <location>
        <begin position="41"/>
        <end position="62"/>
    </location>
</feature>
<name>A0A3A4QUK7_9BACT</name>
<dbReference type="GO" id="GO:0022900">
    <property type="term" value="P:electron transport chain"/>
    <property type="evidence" value="ECO:0007669"/>
    <property type="project" value="UniProtKB-UniRule"/>
</dbReference>
<dbReference type="Proteomes" id="UP000266426">
    <property type="component" value="Unassembled WGS sequence"/>
</dbReference>
<protein>
    <recommendedName>
        <fullName evidence="8">Ion-translocating oxidoreductase complex subunit A</fullName>
        <ecNumber evidence="8">7.-.-.-</ecNumber>
    </recommendedName>
    <alternativeName>
        <fullName evidence="8">Rnf electron transport complex subunit A</fullName>
    </alternativeName>
</protein>
<feature type="transmembrane region" description="Helical" evidence="8">
    <location>
        <begin position="74"/>
        <end position="95"/>
    </location>
</feature>
<comment type="subunit">
    <text evidence="8">The complex is composed of six subunits: RnfA, RnfB, RnfC, RnfD, RnfE and RnfG.</text>
</comment>
<dbReference type="EC" id="7.-.-.-" evidence="8"/>
<organism evidence="9 10">
    <name type="scientific">Candidatus Auribacter fodinae</name>
    <dbReference type="NCBI Taxonomy" id="2093366"/>
    <lineage>
        <taxon>Bacteria</taxon>
        <taxon>Pseudomonadati</taxon>
        <taxon>Candidatus Auribacterota</taxon>
        <taxon>Candidatus Auribacteria</taxon>
        <taxon>Candidatus Auribacterales</taxon>
        <taxon>Candidatus Auribacteraceae</taxon>
        <taxon>Candidatus Auribacter</taxon>
    </lineage>
</organism>
<evidence type="ECO:0000313" key="10">
    <source>
        <dbReference type="Proteomes" id="UP000266426"/>
    </source>
</evidence>
<dbReference type="Pfam" id="PF02508">
    <property type="entry name" value="Rnf-Nqr"/>
    <property type="match status" value="1"/>
</dbReference>
<dbReference type="EMBL" id="QZJZ01000077">
    <property type="protein sequence ID" value="RJP57635.1"/>
    <property type="molecule type" value="Genomic_DNA"/>
</dbReference>
<evidence type="ECO:0000256" key="7">
    <source>
        <dbReference type="ARBA" id="ARBA00023136"/>
    </source>
</evidence>
<keyword evidence="5 8" id="KW-0249">Electron transport</keyword>
<gene>
    <name evidence="9" type="primary">rsxA</name>
    <name evidence="8" type="synonym">rnfA</name>
    <name evidence="9" type="ORF">C4541_09725</name>
</gene>
<evidence type="ECO:0000256" key="2">
    <source>
        <dbReference type="ARBA" id="ARBA00022448"/>
    </source>
</evidence>
<evidence type="ECO:0000256" key="3">
    <source>
        <dbReference type="ARBA" id="ARBA00022692"/>
    </source>
</evidence>
<keyword evidence="8" id="KW-1003">Cell membrane</keyword>
<dbReference type="NCBIfam" id="TIGR01943">
    <property type="entry name" value="rnfA"/>
    <property type="match status" value="1"/>
</dbReference>
<feature type="transmembrane region" description="Helical" evidence="8">
    <location>
        <begin position="136"/>
        <end position="161"/>
    </location>
</feature>
<dbReference type="PANTHER" id="PTHR30335:SF0">
    <property type="entry name" value="ION-TRANSLOCATING OXIDOREDUCTASE COMPLEX SUBUNIT A"/>
    <property type="match status" value="1"/>
</dbReference>
<evidence type="ECO:0000256" key="5">
    <source>
        <dbReference type="ARBA" id="ARBA00022982"/>
    </source>
</evidence>
<keyword evidence="3 8" id="KW-0812">Transmembrane</keyword>
<keyword evidence="7 8" id="KW-0472">Membrane</keyword>
<evidence type="ECO:0000256" key="4">
    <source>
        <dbReference type="ARBA" id="ARBA00022967"/>
    </source>
</evidence>
<dbReference type="HAMAP" id="MF_00459">
    <property type="entry name" value="RsxA_RnfA"/>
    <property type="match status" value="1"/>
</dbReference>
<keyword evidence="6 8" id="KW-1133">Transmembrane helix</keyword>
<keyword evidence="4 8" id="KW-1278">Translocase</keyword>
<comment type="similarity">
    <text evidence="8">Belongs to the NqrDE/RnfAE family.</text>
</comment>